<dbReference type="GO" id="GO:0043565">
    <property type="term" value="F:sequence-specific DNA binding"/>
    <property type="evidence" value="ECO:0007669"/>
    <property type="project" value="InterPro"/>
</dbReference>
<dbReference type="Gene3D" id="1.10.10.60">
    <property type="entry name" value="Homeodomain-like"/>
    <property type="match status" value="1"/>
</dbReference>
<sequence>MLWRQAGAPNPYVRLNASLSSLKFSPPASRLSFIKINLEARHKKCTYRAKTWTYGASLSQPTRLPNGQSSRPGMEQNPHVEARDVSAPLGRAEFGLARDRSYVVMLSSGRGVVHDRGRPVQIEAGRVVWLPAGQSGRLVLEAGSRGLYLILSDIGLMRCVPSEELGLGPNAMLGRSFVLSFSDRSEWQSVLGHLQSIRDESYQAGPGSGLVVENLSVVIFILLWRRARVDQLISRSVPRSIVETFVRLASRHARDHWKITDYAEAIGVSRDRLKSAILRATGVSPQAYLHRELYREARDLLMNSGLQVSEIAFRLGFQDPAYFNRFFARHEGQPPGKFRRMTVRRDDRSDRSFAAWP</sequence>
<feature type="domain" description="HTH araC/xylS-type" evidence="5">
    <location>
        <begin position="243"/>
        <end position="341"/>
    </location>
</feature>
<protein>
    <submittedName>
        <fullName evidence="6">Helix-turn-helix domain-containing protein</fullName>
    </submittedName>
</protein>
<dbReference type="EMBL" id="CP042261">
    <property type="protein sequence ID" value="QDY69073.1"/>
    <property type="molecule type" value="Genomic_DNA"/>
</dbReference>
<organism evidence="6 7">
    <name type="scientific">Qingshengfaniella alkalisoli</name>
    <dbReference type="NCBI Taxonomy" id="2599296"/>
    <lineage>
        <taxon>Bacteria</taxon>
        <taxon>Pseudomonadati</taxon>
        <taxon>Pseudomonadota</taxon>
        <taxon>Alphaproteobacteria</taxon>
        <taxon>Rhodobacterales</taxon>
        <taxon>Paracoccaceae</taxon>
        <taxon>Qingshengfaniella</taxon>
    </lineage>
</organism>
<dbReference type="InterPro" id="IPR020449">
    <property type="entry name" value="Tscrpt_reg_AraC-type_HTH"/>
</dbReference>
<dbReference type="PANTHER" id="PTHR46796">
    <property type="entry name" value="HTH-TYPE TRANSCRIPTIONAL ACTIVATOR RHAS-RELATED"/>
    <property type="match status" value="1"/>
</dbReference>
<proteinExistence type="predicted"/>
<feature type="region of interest" description="Disordered" evidence="4">
    <location>
        <begin position="58"/>
        <end position="79"/>
    </location>
</feature>
<dbReference type="KEGG" id="lit:FPZ52_05125"/>
<name>A0A5B8IUH1_9RHOB</name>
<dbReference type="AlphaFoldDB" id="A0A5B8IUH1"/>
<dbReference type="InterPro" id="IPR050204">
    <property type="entry name" value="AraC_XylS_family_regulators"/>
</dbReference>
<keyword evidence="3" id="KW-0804">Transcription</keyword>
<dbReference type="InterPro" id="IPR018060">
    <property type="entry name" value="HTH_AraC"/>
</dbReference>
<evidence type="ECO:0000256" key="1">
    <source>
        <dbReference type="ARBA" id="ARBA00023015"/>
    </source>
</evidence>
<dbReference type="OrthoDB" id="9814125at2"/>
<evidence type="ECO:0000259" key="5">
    <source>
        <dbReference type="PROSITE" id="PS01124"/>
    </source>
</evidence>
<evidence type="ECO:0000313" key="7">
    <source>
        <dbReference type="Proteomes" id="UP000318483"/>
    </source>
</evidence>
<dbReference type="GO" id="GO:0003700">
    <property type="term" value="F:DNA-binding transcription factor activity"/>
    <property type="evidence" value="ECO:0007669"/>
    <property type="project" value="InterPro"/>
</dbReference>
<evidence type="ECO:0000313" key="6">
    <source>
        <dbReference type="EMBL" id="QDY69073.1"/>
    </source>
</evidence>
<dbReference type="Proteomes" id="UP000318483">
    <property type="component" value="Chromosome"/>
</dbReference>
<keyword evidence="7" id="KW-1185">Reference proteome</keyword>
<dbReference type="Pfam" id="PF12833">
    <property type="entry name" value="HTH_18"/>
    <property type="match status" value="1"/>
</dbReference>
<keyword evidence="2" id="KW-0238">DNA-binding</keyword>
<dbReference type="SMART" id="SM00342">
    <property type="entry name" value="HTH_ARAC"/>
    <property type="match status" value="1"/>
</dbReference>
<accession>A0A5B8IUH1</accession>
<gene>
    <name evidence="6" type="ORF">FPZ52_05125</name>
</gene>
<feature type="compositionally biased region" description="Polar residues" evidence="4">
    <location>
        <begin position="58"/>
        <end position="71"/>
    </location>
</feature>
<evidence type="ECO:0000256" key="3">
    <source>
        <dbReference type="ARBA" id="ARBA00023163"/>
    </source>
</evidence>
<dbReference type="PRINTS" id="PR00032">
    <property type="entry name" value="HTHARAC"/>
</dbReference>
<evidence type="ECO:0000256" key="2">
    <source>
        <dbReference type="ARBA" id="ARBA00023125"/>
    </source>
</evidence>
<dbReference type="InterPro" id="IPR009057">
    <property type="entry name" value="Homeodomain-like_sf"/>
</dbReference>
<evidence type="ECO:0000256" key="4">
    <source>
        <dbReference type="SAM" id="MobiDB-lite"/>
    </source>
</evidence>
<keyword evidence="1" id="KW-0805">Transcription regulation</keyword>
<dbReference type="PROSITE" id="PS01124">
    <property type="entry name" value="HTH_ARAC_FAMILY_2"/>
    <property type="match status" value="1"/>
</dbReference>
<dbReference type="SUPFAM" id="SSF46689">
    <property type="entry name" value="Homeodomain-like"/>
    <property type="match status" value="1"/>
</dbReference>
<dbReference type="PANTHER" id="PTHR46796:SF13">
    <property type="entry name" value="HTH-TYPE TRANSCRIPTIONAL ACTIVATOR RHAS"/>
    <property type="match status" value="1"/>
</dbReference>
<reference evidence="6 7" key="1">
    <citation type="submission" date="2019-07" db="EMBL/GenBank/DDBJ databases">
        <title>Litoreibacter alkalisoli sp. nov., isolated from saline-alkaline soil.</title>
        <authorList>
            <person name="Wang S."/>
            <person name="Xu L."/>
            <person name="Xing Y.-T."/>
            <person name="Sun J.-Q."/>
        </authorList>
    </citation>
    <scope>NUCLEOTIDE SEQUENCE [LARGE SCALE GENOMIC DNA]</scope>
    <source>
        <strain evidence="6 7">LN3S51</strain>
    </source>
</reference>